<keyword evidence="3" id="KW-1185">Reference proteome</keyword>
<sequence length="1157" mass="134731">TYAQEHVGPTEESLEQEAKSDLNRLFAKIKSVSDFDDNDNNKTAPKDTDKLSEKNKRIKRSVLGGKQKIFRRNIPSDYVPNADDQNRFYNVMHQLASSHNKSIIKRLNMKKDEKFVDSLRRSYANINSQMYPVEIISGETSRIDDDDDEEETSSEFDNRSIIRYSYDENDSNNFMNSNEYRRNTFQTYETSRTRDKLPVSDNLEQFNKLLRRLNKNDDNGRMRIKGKNESDNDQIFLKRIIPTREVDEENLYAMNDDANENNHKRTIITVLRTDLSDEQIRADINDKIYKFMNHFDDDENERHVHDTKDDDETRTRRSPETRAGYTQNPDTCKTYNENLVKLWANLSKYLNVTEQPDELALHNIAMIIQAYLEHHTKLLPNTQKPIHPGAIDKVTEIILRIRQTLDDSQVSDAKIIQIIKKYVKPFYGDVENEECEQINEEYLQSSVSSLFKKYQDNIRCSDKNDYSSGNKRLILSHMNDKSSKKSRDSGPLPRSNANVLKPDKSIHHEGESFKDFYKGKVPSHKLSRYRQVPQQNRNPYYQTLKRRIPSRTKKRTTVTRKTFTSNVKTNEKKIKCKKIAIMRLITGLRHVIERFRSLHECQIDNTLRSKYNNNKSPPHYMTMKEITLIGNFYPLDMLTRKNTEREVYDSSKTETHKSSHELEKDDLVLDDSYTWIRKQADSDVKIDETNNPISTTSNYLYTNDYLQVPPIYDDYDGLSNTPELINSNNYSNKPLISLIDKKRILDKENNNKAENKSVSVANRKLETTAKPKRSKDSYGFDLDYYDENHVNDSSEEIFQDLTRLTHADEMPQEKKNEHSFHTYESLSELLKKARDISLQTPEVAIPIALDNDKGYVELTYLVKYPKMLVYRPQFLVKNIMRYDDFLMTINTFNMTNNDVRLMKIVRHMPDKSAKVLFETEDSEEPLEVRNVNENLNSRRIFWSRNNVLDRRPTARISDNLGSIIDGLRYNELSSTNKNKELFSSDSKTRTEITSESTLHDTSSSELKAITTTTDLADNILKIESKFSHLDSAAGSQRDAAKAPYSAFNPKILITNSSSESTSSQGSSNYNDPFHILPSGNYLKNPHILPSAPSTSKPEQQSLSIRMWDQLKEVIKDKAKTRLLDYEHITIPPSWASYFEMIMFTTGRCYQPCVNFVF</sequence>
<feature type="compositionally biased region" description="Basic and acidic residues" evidence="1">
    <location>
        <begin position="300"/>
        <end position="320"/>
    </location>
</feature>
<dbReference type="EMBL" id="JACKWZ010000528">
    <property type="protein sequence ID" value="KAF9406938.1"/>
    <property type="molecule type" value="Genomic_DNA"/>
</dbReference>
<protein>
    <submittedName>
        <fullName evidence="2">Uncharacterized protein</fullName>
    </submittedName>
</protein>
<feature type="compositionally biased region" description="Basic and acidic residues" evidence="1">
    <location>
        <begin position="478"/>
        <end position="488"/>
    </location>
</feature>
<accession>A0A835G6B4</accession>
<evidence type="ECO:0000313" key="2">
    <source>
        <dbReference type="EMBL" id="KAF9406938.1"/>
    </source>
</evidence>
<comment type="caution">
    <text evidence="2">The sequence shown here is derived from an EMBL/GenBank/DDBJ whole genome shotgun (WGS) entry which is preliminary data.</text>
</comment>
<dbReference type="AlphaFoldDB" id="A0A835G6B4"/>
<evidence type="ECO:0000256" key="1">
    <source>
        <dbReference type="SAM" id="MobiDB-lite"/>
    </source>
</evidence>
<reference evidence="2" key="1">
    <citation type="submission" date="2020-08" db="EMBL/GenBank/DDBJ databases">
        <title>Spodoptera exigua strain:BAW_Kor-Di-RS1 Genome sequencing and assembly.</title>
        <authorList>
            <person name="Kim J."/>
            <person name="Nam H.Y."/>
            <person name="Kwon M."/>
            <person name="Choi J.H."/>
            <person name="Cho S.R."/>
            <person name="Kim G.-H."/>
        </authorList>
    </citation>
    <scope>NUCLEOTIDE SEQUENCE</scope>
    <source>
        <strain evidence="2">BAW_Kor-Di-RS1</strain>
        <tissue evidence="2">Whole-body</tissue>
    </source>
</reference>
<proteinExistence type="predicted"/>
<dbReference type="Proteomes" id="UP000648187">
    <property type="component" value="Unassembled WGS sequence"/>
</dbReference>
<organism evidence="2 3">
    <name type="scientific">Spodoptera exigua</name>
    <name type="common">Beet armyworm</name>
    <name type="synonym">Noctua fulgens</name>
    <dbReference type="NCBI Taxonomy" id="7107"/>
    <lineage>
        <taxon>Eukaryota</taxon>
        <taxon>Metazoa</taxon>
        <taxon>Ecdysozoa</taxon>
        <taxon>Arthropoda</taxon>
        <taxon>Hexapoda</taxon>
        <taxon>Insecta</taxon>
        <taxon>Pterygota</taxon>
        <taxon>Neoptera</taxon>
        <taxon>Endopterygota</taxon>
        <taxon>Lepidoptera</taxon>
        <taxon>Glossata</taxon>
        <taxon>Ditrysia</taxon>
        <taxon>Noctuoidea</taxon>
        <taxon>Noctuidae</taxon>
        <taxon>Amphipyrinae</taxon>
        <taxon>Spodoptera</taxon>
    </lineage>
</organism>
<name>A0A835G6B4_SPOEX</name>
<feature type="region of interest" description="Disordered" evidence="1">
    <location>
        <begin position="476"/>
        <end position="504"/>
    </location>
</feature>
<feature type="non-terminal residue" evidence="2">
    <location>
        <position position="1157"/>
    </location>
</feature>
<feature type="region of interest" description="Disordered" evidence="1">
    <location>
        <begin position="300"/>
        <end position="330"/>
    </location>
</feature>
<evidence type="ECO:0000313" key="3">
    <source>
        <dbReference type="Proteomes" id="UP000648187"/>
    </source>
</evidence>
<gene>
    <name evidence="2" type="ORF">HW555_012875</name>
</gene>